<evidence type="ECO:0000313" key="1">
    <source>
        <dbReference type="EMBL" id="MBW4657720.1"/>
    </source>
</evidence>
<accession>A0A951Q9I5</accession>
<reference evidence="1" key="1">
    <citation type="submission" date="2021-05" db="EMBL/GenBank/DDBJ databases">
        <authorList>
            <person name="Pietrasiak N."/>
            <person name="Ward R."/>
            <person name="Stajich J.E."/>
            <person name="Kurbessoian T."/>
        </authorList>
    </citation>
    <scope>NUCLEOTIDE SEQUENCE</scope>
    <source>
        <strain evidence="1">UHER 2000/2452</strain>
    </source>
</reference>
<gene>
    <name evidence="1" type="ORF">KME15_03530</name>
</gene>
<protein>
    <submittedName>
        <fullName evidence="1">Uncharacterized protein</fullName>
    </submittedName>
</protein>
<proteinExistence type="predicted"/>
<name>A0A951Q9I5_9CYAN</name>
<evidence type="ECO:0000313" key="2">
    <source>
        <dbReference type="Proteomes" id="UP000757435"/>
    </source>
</evidence>
<dbReference type="Proteomes" id="UP000757435">
    <property type="component" value="Unassembled WGS sequence"/>
</dbReference>
<comment type="caution">
    <text evidence="1">The sequence shown here is derived from an EMBL/GenBank/DDBJ whole genome shotgun (WGS) entry which is preliminary data.</text>
</comment>
<organism evidence="1 2">
    <name type="scientific">Drouetiella hepatica Uher 2000/2452</name>
    <dbReference type="NCBI Taxonomy" id="904376"/>
    <lineage>
        <taxon>Bacteria</taxon>
        <taxon>Bacillati</taxon>
        <taxon>Cyanobacteriota</taxon>
        <taxon>Cyanophyceae</taxon>
        <taxon>Oculatellales</taxon>
        <taxon>Oculatellaceae</taxon>
        <taxon>Drouetiella</taxon>
    </lineage>
</organism>
<sequence length="50" mass="5510">MWQKLIQATAITSALYLVMGMSKPPMGGSTVQFQLSENLQHSLNTFNAKP</sequence>
<reference evidence="1" key="2">
    <citation type="journal article" date="2022" name="Microbiol. Resour. Announc.">
        <title>Metagenome Sequencing to Explore Phylogenomics of Terrestrial Cyanobacteria.</title>
        <authorList>
            <person name="Ward R.D."/>
            <person name="Stajich J.E."/>
            <person name="Johansen J.R."/>
            <person name="Huntemann M."/>
            <person name="Clum A."/>
            <person name="Foster B."/>
            <person name="Foster B."/>
            <person name="Roux S."/>
            <person name="Palaniappan K."/>
            <person name="Varghese N."/>
            <person name="Mukherjee S."/>
            <person name="Reddy T.B.K."/>
            <person name="Daum C."/>
            <person name="Copeland A."/>
            <person name="Chen I.A."/>
            <person name="Ivanova N.N."/>
            <person name="Kyrpides N.C."/>
            <person name="Shapiro N."/>
            <person name="Eloe-Fadrosh E.A."/>
            <person name="Pietrasiak N."/>
        </authorList>
    </citation>
    <scope>NUCLEOTIDE SEQUENCE</scope>
    <source>
        <strain evidence="1">UHER 2000/2452</strain>
    </source>
</reference>
<dbReference type="EMBL" id="JAHHHD010000002">
    <property type="protein sequence ID" value="MBW4657720.1"/>
    <property type="molecule type" value="Genomic_DNA"/>
</dbReference>
<dbReference type="AlphaFoldDB" id="A0A951Q9I5"/>